<evidence type="ECO:0000313" key="2">
    <source>
        <dbReference type="EMBL" id="USJ27025.1"/>
    </source>
</evidence>
<evidence type="ECO:0000256" key="1">
    <source>
        <dbReference type="SAM" id="Phobius"/>
    </source>
</evidence>
<dbReference type="RefSeq" id="WP_060516716.1">
    <property type="nucleotide sequence ID" value="NZ_CP098809.1"/>
</dbReference>
<dbReference type="AlphaFoldDB" id="A0A9Q9DD38"/>
<sequence length="70" mass="7428">MPMLLRFLIWHLSSGFALGALTALVIAVSFPHALGHDRAIEPVALFLQIYAFGASFALGSLGTALMGKID</sequence>
<protein>
    <submittedName>
        <fullName evidence="2">Uncharacterized protein</fullName>
    </submittedName>
</protein>
<gene>
    <name evidence="2" type="ORF">NE863_31515</name>
</gene>
<feature type="transmembrane region" description="Helical" evidence="1">
    <location>
        <begin position="43"/>
        <end position="66"/>
    </location>
</feature>
<keyword evidence="1" id="KW-0472">Membrane</keyword>
<name>A0A9Q9DD38_ENSAD</name>
<dbReference type="EMBL" id="CP098809">
    <property type="protein sequence ID" value="USJ27025.1"/>
    <property type="molecule type" value="Genomic_DNA"/>
</dbReference>
<keyword evidence="2" id="KW-0614">Plasmid</keyword>
<geneLocation type="plasmid" evidence="2 3">
    <name>pB</name>
</geneLocation>
<keyword evidence="1" id="KW-1133">Transmembrane helix</keyword>
<reference evidence="2" key="1">
    <citation type="submission" date="2022-06" db="EMBL/GenBank/DDBJ databases">
        <title>Physiological and biochemical characterization and genomic elucidation of a strain of the genus Ensifer adhaerens M8 that combines arsenic oxidation and chromium reduction.</title>
        <authorList>
            <person name="Li X."/>
            <person name="Yu c."/>
        </authorList>
    </citation>
    <scope>NUCLEOTIDE SEQUENCE</scope>
    <source>
        <strain evidence="2">M8</strain>
        <plasmid evidence="2">pB</plasmid>
    </source>
</reference>
<accession>A0A9Q9DD38</accession>
<keyword evidence="1" id="KW-0812">Transmembrane</keyword>
<dbReference type="Proteomes" id="UP001055460">
    <property type="component" value="Plasmid pB"/>
</dbReference>
<proteinExistence type="predicted"/>
<evidence type="ECO:0000313" key="3">
    <source>
        <dbReference type="Proteomes" id="UP001055460"/>
    </source>
</evidence>
<organism evidence="2 3">
    <name type="scientific">Ensifer adhaerens</name>
    <name type="common">Sinorhizobium morelense</name>
    <dbReference type="NCBI Taxonomy" id="106592"/>
    <lineage>
        <taxon>Bacteria</taxon>
        <taxon>Pseudomonadati</taxon>
        <taxon>Pseudomonadota</taxon>
        <taxon>Alphaproteobacteria</taxon>
        <taxon>Hyphomicrobiales</taxon>
        <taxon>Rhizobiaceae</taxon>
        <taxon>Sinorhizobium/Ensifer group</taxon>
        <taxon>Ensifer</taxon>
    </lineage>
</organism>